<dbReference type="Proteomes" id="UP000011713">
    <property type="component" value="Unassembled WGS sequence"/>
</dbReference>
<accession>M4B3Z8</accession>
<evidence type="ECO:0000313" key="1">
    <source>
        <dbReference type="EnsemblProtists" id="HpaP800997"/>
    </source>
</evidence>
<evidence type="ECO:0000313" key="2">
    <source>
        <dbReference type="Proteomes" id="UP000011713"/>
    </source>
</evidence>
<keyword evidence="2" id="KW-1185">Reference proteome</keyword>
<name>M4B3Z8_HYAAE</name>
<dbReference type="VEuPathDB" id="FungiDB:HpaG800997"/>
<dbReference type="EnsemblProtists" id="HpaT800997">
    <property type="protein sequence ID" value="HpaP800997"/>
    <property type="gene ID" value="HpaG800997"/>
</dbReference>
<organism evidence="1 2">
    <name type="scientific">Hyaloperonospora arabidopsidis (strain Emoy2)</name>
    <name type="common">Downy mildew agent</name>
    <name type="synonym">Peronospora arabidopsidis</name>
    <dbReference type="NCBI Taxonomy" id="559515"/>
    <lineage>
        <taxon>Eukaryota</taxon>
        <taxon>Sar</taxon>
        <taxon>Stramenopiles</taxon>
        <taxon>Oomycota</taxon>
        <taxon>Peronosporomycetes</taxon>
        <taxon>Peronosporales</taxon>
        <taxon>Peronosporaceae</taxon>
        <taxon>Hyaloperonospora</taxon>
    </lineage>
</organism>
<reference evidence="1" key="2">
    <citation type="submission" date="2015-06" db="UniProtKB">
        <authorList>
            <consortium name="EnsemblProtists"/>
        </authorList>
    </citation>
    <scope>IDENTIFICATION</scope>
    <source>
        <strain evidence="1">Emoy2</strain>
    </source>
</reference>
<protein>
    <submittedName>
        <fullName evidence="1">Uncharacterized protein</fullName>
    </submittedName>
</protein>
<dbReference type="InParanoid" id="M4B3Z8"/>
<proteinExistence type="predicted"/>
<reference evidence="2" key="1">
    <citation type="journal article" date="2010" name="Science">
        <title>Signatures of adaptation to obligate biotrophy in the Hyaloperonospora arabidopsidis genome.</title>
        <authorList>
            <person name="Baxter L."/>
            <person name="Tripathy S."/>
            <person name="Ishaque N."/>
            <person name="Boot N."/>
            <person name="Cabral A."/>
            <person name="Kemen E."/>
            <person name="Thines M."/>
            <person name="Ah-Fong A."/>
            <person name="Anderson R."/>
            <person name="Badejoko W."/>
            <person name="Bittner-Eddy P."/>
            <person name="Boore J.L."/>
            <person name="Chibucos M.C."/>
            <person name="Coates M."/>
            <person name="Dehal P."/>
            <person name="Delehaunty K."/>
            <person name="Dong S."/>
            <person name="Downton P."/>
            <person name="Dumas B."/>
            <person name="Fabro G."/>
            <person name="Fronick C."/>
            <person name="Fuerstenberg S.I."/>
            <person name="Fulton L."/>
            <person name="Gaulin E."/>
            <person name="Govers F."/>
            <person name="Hughes L."/>
            <person name="Humphray S."/>
            <person name="Jiang R.H."/>
            <person name="Judelson H."/>
            <person name="Kamoun S."/>
            <person name="Kyung K."/>
            <person name="Meijer H."/>
            <person name="Minx P."/>
            <person name="Morris P."/>
            <person name="Nelson J."/>
            <person name="Phuntumart V."/>
            <person name="Qutob D."/>
            <person name="Rehmany A."/>
            <person name="Rougon-Cardoso A."/>
            <person name="Ryden P."/>
            <person name="Torto-Alalibo T."/>
            <person name="Studholme D."/>
            <person name="Wang Y."/>
            <person name="Win J."/>
            <person name="Wood J."/>
            <person name="Clifton S.W."/>
            <person name="Rogers J."/>
            <person name="Van den Ackerveken G."/>
            <person name="Jones J.D."/>
            <person name="McDowell J.M."/>
            <person name="Beynon J."/>
            <person name="Tyler B.M."/>
        </authorList>
    </citation>
    <scope>NUCLEOTIDE SEQUENCE [LARGE SCALE GENOMIC DNA]</scope>
    <source>
        <strain evidence="2">Emoy2</strain>
    </source>
</reference>
<dbReference type="EMBL" id="JH598253">
    <property type="status" value="NOT_ANNOTATED_CDS"/>
    <property type="molecule type" value="Genomic_DNA"/>
</dbReference>
<sequence>MTAFTSTELVVPTVGEDSVGVGSWKWARESSLGRTEEKTLALENGDWKVIDL</sequence>
<dbReference type="HOGENOM" id="CLU_3091423_0_0_1"/>
<dbReference type="AlphaFoldDB" id="M4B3Z8"/>